<evidence type="ECO:0000313" key="2">
    <source>
        <dbReference type="Proteomes" id="UP000267517"/>
    </source>
</evidence>
<reference evidence="1 2" key="1">
    <citation type="submission" date="2017-05" db="EMBL/GenBank/DDBJ databases">
        <title>whole genome sequence of Prevotella melaninogenica GAI 07411.</title>
        <authorList>
            <person name="Kondo Y."/>
            <person name="Hoshino T."/>
        </authorList>
    </citation>
    <scope>NUCLEOTIDE SEQUENCE [LARGE SCALE GENOMIC DNA]</scope>
    <source>
        <strain evidence="1 2">GAI 07411</strain>
    </source>
</reference>
<dbReference type="Proteomes" id="UP000267517">
    <property type="component" value="Chromosome I"/>
</dbReference>
<dbReference type="AlphaFoldDB" id="A0A250KFY1"/>
<accession>A0A250KFY1</accession>
<name>A0A250KFY1_9BACT</name>
<evidence type="ECO:0000313" key="1">
    <source>
        <dbReference type="EMBL" id="BBA28824.1"/>
    </source>
</evidence>
<gene>
    <name evidence="1" type="ORF">PMEL1_00732</name>
</gene>
<sequence length="52" mass="6055">MKDIYLQELQIMCTFALSLSKIKDYLRNQKNKEILLPYKGLSIALIIIKLGK</sequence>
<dbReference type="EMBL" id="AP018049">
    <property type="protein sequence ID" value="BBA28824.1"/>
    <property type="molecule type" value="Genomic_DNA"/>
</dbReference>
<organism evidence="1 2">
    <name type="scientific">Prevotella melaninogenica</name>
    <dbReference type="NCBI Taxonomy" id="28132"/>
    <lineage>
        <taxon>Bacteria</taxon>
        <taxon>Pseudomonadati</taxon>
        <taxon>Bacteroidota</taxon>
        <taxon>Bacteroidia</taxon>
        <taxon>Bacteroidales</taxon>
        <taxon>Prevotellaceae</taxon>
        <taxon>Prevotella</taxon>
    </lineage>
</organism>
<proteinExistence type="predicted"/>
<protein>
    <submittedName>
        <fullName evidence="1">Uncharacterized protein</fullName>
    </submittedName>
</protein>